<dbReference type="CDD" id="cd06166">
    <property type="entry name" value="Sortase_D_2"/>
    <property type="match status" value="1"/>
</dbReference>
<feature type="active site" description="Acyl-thioester intermediate" evidence="2">
    <location>
        <position position="215"/>
    </location>
</feature>
<comment type="caution">
    <text evidence="4">The sequence shown here is derived from an EMBL/GenBank/DDBJ whole genome shotgun (WGS) entry which is preliminary data.</text>
</comment>
<reference evidence="4 5" key="1">
    <citation type="submission" date="2020-08" db="EMBL/GenBank/DDBJ databases">
        <title>Genomic Encyclopedia of Type Strains, Phase IV (KMG-IV): sequencing the most valuable type-strain genomes for metagenomic binning, comparative biology and taxonomic classification.</title>
        <authorList>
            <person name="Goeker M."/>
        </authorList>
    </citation>
    <scope>NUCLEOTIDE SEQUENCE [LARGE SCALE GENOMIC DNA]</scope>
    <source>
        <strain evidence="4 5">DSM 103526</strain>
    </source>
</reference>
<dbReference type="GO" id="GO:0016787">
    <property type="term" value="F:hydrolase activity"/>
    <property type="evidence" value="ECO:0007669"/>
    <property type="project" value="UniProtKB-KW"/>
</dbReference>
<proteinExistence type="predicted"/>
<sequence length="232" mass="26649">MKKVSVMLIAIGIMIAMYPMGDRFYSWYWQRQIMENYQELNATLSKEIDDVQIEAYGYEDMLDIQQSEVNDSVSIENQDVDLERDENVVNNTNKTTSSEKELPTPIGVLTIDKIHLMQPIFEGTNQKNLKIGLGHMERTSKLGELGNAAIAGHRSHTYGRFFNRLDELEVNDEIVLQVAGENLRYVVTQKLVVDPTDISVLRINKKERTLTLITCHPLYTSTHRLIIRAKTF</sequence>
<keyword evidence="3" id="KW-0472">Membrane</keyword>
<feature type="active site" description="Proton donor/acceptor" evidence="2">
    <location>
        <position position="153"/>
    </location>
</feature>
<dbReference type="Proteomes" id="UP000579281">
    <property type="component" value="Unassembled WGS sequence"/>
</dbReference>
<name>A0A841L1T6_9FIRM</name>
<dbReference type="Pfam" id="PF04203">
    <property type="entry name" value="Sortase"/>
    <property type="match status" value="1"/>
</dbReference>
<feature type="transmembrane region" description="Helical" evidence="3">
    <location>
        <begin position="6"/>
        <end position="25"/>
    </location>
</feature>
<dbReference type="Gene3D" id="2.40.260.10">
    <property type="entry name" value="Sortase"/>
    <property type="match status" value="1"/>
</dbReference>
<dbReference type="NCBIfam" id="TIGR01076">
    <property type="entry name" value="sortase_fam"/>
    <property type="match status" value="1"/>
</dbReference>
<keyword evidence="5" id="KW-1185">Reference proteome</keyword>
<accession>A0A841L1T6</accession>
<evidence type="ECO:0000313" key="5">
    <source>
        <dbReference type="Proteomes" id="UP000579281"/>
    </source>
</evidence>
<evidence type="ECO:0000256" key="3">
    <source>
        <dbReference type="SAM" id="Phobius"/>
    </source>
</evidence>
<dbReference type="InterPro" id="IPR023365">
    <property type="entry name" value="Sortase_dom-sf"/>
</dbReference>
<dbReference type="InterPro" id="IPR005754">
    <property type="entry name" value="Sortase"/>
</dbReference>
<evidence type="ECO:0000313" key="4">
    <source>
        <dbReference type="EMBL" id="MBB6216349.1"/>
    </source>
</evidence>
<dbReference type="RefSeq" id="WP_184310888.1">
    <property type="nucleotide sequence ID" value="NZ_JACHEN010000014.1"/>
</dbReference>
<keyword evidence="1 4" id="KW-0378">Hydrolase</keyword>
<dbReference type="InterPro" id="IPR042000">
    <property type="entry name" value="Sortase_D_2"/>
</dbReference>
<dbReference type="SUPFAM" id="SSF63817">
    <property type="entry name" value="Sortase"/>
    <property type="match status" value="1"/>
</dbReference>
<dbReference type="EC" id="3.4.22.70" evidence="4"/>
<evidence type="ECO:0000256" key="2">
    <source>
        <dbReference type="PIRSR" id="PIRSR605754-1"/>
    </source>
</evidence>
<organism evidence="4 5">
    <name type="scientific">Anaerosolibacter carboniphilus</name>
    <dbReference type="NCBI Taxonomy" id="1417629"/>
    <lineage>
        <taxon>Bacteria</taxon>
        <taxon>Bacillati</taxon>
        <taxon>Bacillota</taxon>
        <taxon>Clostridia</taxon>
        <taxon>Peptostreptococcales</taxon>
        <taxon>Thermotaleaceae</taxon>
        <taxon>Anaerosolibacter</taxon>
    </lineage>
</organism>
<keyword evidence="3" id="KW-1133">Transmembrane helix</keyword>
<dbReference type="EMBL" id="JACHEN010000014">
    <property type="protein sequence ID" value="MBB6216349.1"/>
    <property type="molecule type" value="Genomic_DNA"/>
</dbReference>
<protein>
    <submittedName>
        <fullName evidence="4">Sortase A</fullName>
        <ecNumber evidence="4">3.4.22.70</ecNumber>
    </submittedName>
</protein>
<gene>
    <name evidence="4" type="ORF">HNQ80_002449</name>
</gene>
<keyword evidence="3" id="KW-0812">Transmembrane</keyword>
<dbReference type="AlphaFoldDB" id="A0A841L1T6"/>
<evidence type="ECO:0000256" key="1">
    <source>
        <dbReference type="ARBA" id="ARBA00022801"/>
    </source>
</evidence>